<keyword evidence="1 3" id="KW-0812">Transmembrane</keyword>
<evidence type="ECO:0000256" key="1">
    <source>
        <dbReference type="SAM" id="Phobius"/>
    </source>
</evidence>
<accession>A0A0W0VKD8</accession>
<keyword evidence="1" id="KW-1133">Transmembrane helix</keyword>
<dbReference type="AlphaFoldDB" id="A0A0W0VKD8"/>
<keyword evidence="4" id="KW-1185">Reference proteome</keyword>
<dbReference type="Pfam" id="PF02470">
    <property type="entry name" value="MlaD"/>
    <property type="match status" value="1"/>
</dbReference>
<dbReference type="PATRIC" id="fig|45067.4.peg.1922"/>
<dbReference type="PANTHER" id="PTHR36698">
    <property type="entry name" value="BLL5892 PROTEIN"/>
    <property type="match status" value="1"/>
</dbReference>
<feature type="domain" description="Mce/MlaD" evidence="2">
    <location>
        <begin position="39"/>
        <end position="129"/>
    </location>
</feature>
<protein>
    <submittedName>
        <fullName evidence="3">Putative transmembrane protein</fullName>
    </submittedName>
</protein>
<dbReference type="Proteomes" id="UP000054869">
    <property type="component" value="Unassembled WGS sequence"/>
</dbReference>
<evidence type="ECO:0000313" key="3">
    <source>
        <dbReference type="EMBL" id="KTD20580.1"/>
    </source>
</evidence>
<comment type="caution">
    <text evidence="3">The sequence shown here is derived from an EMBL/GenBank/DDBJ whole genome shotgun (WGS) entry which is preliminary data.</text>
</comment>
<evidence type="ECO:0000313" key="4">
    <source>
        <dbReference type="Proteomes" id="UP000054869"/>
    </source>
</evidence>
<evidence type="ECO:0000259" key="2">
    <source>
        <dbReference type="Pfam" id="PF02470"/>
    </source>
</evidence>
<organism evidence="3 4">
    <name type="scientific">Legionella lansingensis</name>
    <dbReference type="NCBI Taxonomy" id="45067"/>
    <lineage>
        <taxon>Bacteria</taxon>
        <taxon>Pseudomonadati</taxon>
        <taxon>Pseudomonadota</taxon>
        <taxon>Gammaproteobacteria</taxon>
        <taxon>Legionellales</taxon>
        <taxon>Legionellaceae</taxon>
        <taxon>Legionella</taxon>
    </lineage>
</organism>
<name>A0A0W0VKD8_9GAMM</name>
<reference evidence="3 4" key="1">
    <citation type="submission" date="2015-11" db="EMBL/GenBank/DDBJ databases">
        <title>Genomic analysis of 38 Legionella species identifies large and diverse effector repertoires.</title>
        <authorList>
            <person name="Burstein D."/>
            <person name="Amaro F."/>
            <person name="Zusman T."/>
            <person name="Lifshitz Z."/>
            <person name="Cohen O."/>
            <person name="Gilbert J.A."/>
            <person name="Pupko T."/>
            <person name="Shuman H.A."/>
            <person name="Segal G."/>
        </authorList>
    </citation>
    <scope>NUCLEOTIDE SEQUENCE [LARGE SCALE GENOMIC DNA]</scope>
    <source>
        <strain evidence="3 4">ATCC 49751</strain>
    </source>
</reference>
<dbReference type="STRING" id="45067.Llan_1833"/>
<dbReference type="PANTHER" id="PTHR36698:SF3">
    <property type="entry name" value="ABC-TYPE TRANSPORT AUXILIARY LIPOPROTEIN COMPONENT DOMAIN-CONTAINING PROTEIN"/>
    <property type="match status" value="1"/>
</dbReference>
<keyword evidence="1" id="KW-0472">Membrane</keyword>
<dbReference type="eggNOG" id="COG1463">
    <property type="taxonomic scope" value="Bacteria"/>
</dbReference>
<dbReference type="EMBL" id="LNYI01000038">
    <property type="protein sequence ID" value="KTD20580.1"/>
    <property type="molecule type" value="Genomic_DNA"/>
</dbReference>
<proteinExistence type="predicted"/>
<feature type="transmembrane region" description="Helical" evidence="1">
    <location>
        <begin position="6"/>
        <end position="29"/>
    </location>
</feature>
<dbReference type="InterPro" id="IPR003399">
    <property type="entry name" value="Mce/MlaD"/>
</dbReference>
<sequence length="248" mass="28073">MRHERFYTLVGVFVVGALCLMLLGAAFFYEEYKRAQVQTFVMFFKGSLRGLTAAAPVTYRGVKIGEVNLIEITENKAGTNVRIPVYVQFFVEKTFGFSQDPIRLLINNGYIGNISKPNLLTGVAEVELIKSSSPRKFKQTYYHGYPIFPTQNIIEKSTSIDEALDAAKKTLQDISELVRSREVRDTIEAAHRMAESLDRLAYSLNQNVPSVVAYLDQSLKQISNAAYSTQNLMDYLSRYPESLLRGKR</sequence>
<gene>
    <name evidence="3" type="ORF">Llan_1833</name>
</gene>